<name>A0A0E2D3R3_LEPIR</name>
<organism evidence="1 2">
    <name type="scientific">Leptospira interrogans str. UI 12758</name>
    <dbReference type="NCBI Taxonomy" id="1049938"/>
    <lineage>
        <taxon>Bacteria</taxon>
        <taxon>Pseudomonadati</taxon>
        <taxon>Spirochaetota</taxon>
        <taxon>Spirochaetia</taxon>
        <taxon>Leptospirales</taxon>
        <taxon>Leptospiraceae</taxon>
        <taxon>Leptospira</taxon>
    </lineage>
</organism>
<dbReference type="EMBL" id="AHNR02000045">
    <property type="protein sequence ID" value="EKR54508.1"/>
    <property type="molecule type" value="Genomic_DNA"/>
</dbReference>
<evidence type="ECO:0000313" key="2">
    <source>
        <dbReference type="Proteomes" id="UP000001340"/>
    </source>
</evidence>
<dbReference type="AlphaFoldDB" id="A0A0E2D3R3"/>
<accession>A0A0E2D3R3</accession>
<gene>
    <name evidence="1" type="ORF">LEP1GSC105_2935</name>
</gene>
<dbReference type="Proteomes" id="UP000001340">
    <property type="component" value="Unassembled WGS sequence"/>
</dbReference>
<comment type="caution">
    <text evidence="1">The sequence shown here is derived from an EMBL/GenBank/DDBJ whole genome shotgun (WGS) entry which is preliminary data.</text>
</comment>
<protein>
    <submittedName>
        <fullName evidence="1">Uncharacterized protein</fullName>
    </submittedName>
</protein>
<proteinExistence type="predicted"/>
<reference evidence="1 2" key="1">
    <citation type="submission" date="2012-10" db="EMBL/GenBank/DDBJ databases">
        <authorList>
            <person name="Harkins D.M."/>
            <person name="Durkin A.S."/>
            <person name="Brinkac L.M."/>
            <person name="Haft D.H."/>
            <person name="Selengut J.D."/>
            <person name="Sanka R."/>
            <person name="DePew J."/>
            <person name="Purushe J."/>
            <person name="Chanthongthip A."/>
            <person name="Lattana O."/>
            <person name="Phetsouvanh R."/>
            <person name="Newton P.N."/>
            <person name="Vinetz J.M."/>
            <person name="Sutton G.G."/>
            <person name="Nierman W.C."/>
            <person name="Fouts D.E."/>
        </authorList>
    </citation>
    <scope>NUCLEOTIDE SEQUENCE [LARGE SCALE GENOMIC DNA]</scope>
    <source>
        <strain evidence="1 2">UI 12758</strain>
    </source>
</reference>
<evidence type="ECO:0000313" key="1">
    <source>
        <dbReference type="EMBL" id="EKR54508.1"/>
    </source>
</evidence>
<sequence>MLGFANFSLVPLCLGDLSNEGYSSLQVNKNTFGNNVFLFFDDGEDL</sequence>